<dbReference type="Proteomes" id="UP000836387">
    <property type="component" value="Unassembled WGS sequence"/>
</dbReference>
<gene>
    <name evidence="1" type="ORF">CRV2_00014625</name>
</gene>
<dbReference type="EMBL" id="CADEHS020000055">
    <property type="protein sequence ID" value="CAG9949319.1"/>
    <property type="molecule type" value="Genomic_DNA"/>
</dbReference>
<accession>A0ACA9U8G7</accession>
<proteinExistence type="predicted"/>
<comment type="caution">
    <text evidence="1">The sequence shown here is derived from an EMBL/GenBank/DDBJ whole genome shotgun (WGS) entry which is preliminary data.</text>
</comment>
<evidence type="ECO:0000313" key="1">
    <source>
        <dbReference type="EMBL" id="CAG9949319.1"/>
    </source>
</evidence>
<sequence>MDDVFAVVGLLSAVAKSTVALTWAIDYGLGRTSQEAAQRSGLTTTDIEEKAWFLLFLGSLTYTFGLAFCKFAILGFYWRLFKYTRIRLAIQIVSAVTLAWFVVRLFLVNLQCIPIQAMWDASITDKTCKVDANTFFFSTVLTHILIEIAILILPAYEVSKMHLPRGQKIMVIMLFMFGIVVCLLSVWVLVLSAKFQSHTGDLGLEMYVHTSVATAEENLAVVSGKHQSIPALSDKQ</sequence>
<reference evidence="1" key="1">
    <citation type="submission" date="2020-04" db="EMBL/GenBank/DDBJ databases">
        <authorList>
            <person name="Broberg M."/>
        </authorList>
    </citation>
    <scope>NUCLEOTIDE SEQUENCE</scope>
</reference>
<reference evidence="1" key="2">
    <citation type="submission" date="2021-10" db="EMBL/GenBank/DDBJ databases">
        <authorList>
            <person name="Piombo E."/>
        </authorList>
    </citation>
    <scope>NUCLEOTIDE SEQUENCE</scope>
</reference>
<protein>
    <submittedName>
        <fullName evidence="1">Uncharacterized protein</fullName>
    </submittedName>
</protein>
<keyword evidence="2" id="KW-1185">Reference proteome</keyword>
<evidence type="ECO:0000313" key="2">
    <source>
        <dbReference type="Proteomes" id="UP000836387"/>
    </source>
</evidence>
<organism evidence="1 2">
    <name type="scientific">Clonostachys rosea f. rosea IK726</name>
    <dbReference type="NCBI Taxonomy" id="1349383"/>
    <lineage>
        <taxon>Eukaryota</taxon>
        <taxon>Fungi</taxon>
        <taxon>Dikarya</taxon>
        <taxon>Ascomycota</taxon>
        <taxon>Pezizomycotina</taxon>
        <taxon>Sordariomycetes</taxon>
        <taxon>Hypocreomycetidae</taxon>
        <taxon>Hypocreales</taxon>
        <taxon>Bionectriaceae</taxon>
        <taxon>Clonostachys</taxon>
    </lineage>
</organism>
<name>A0ACA9U8G7_BIOOC</name>